<accession>A0ABP8LLL3</accession>
<sequence length="415" mass="45765">MALDHAALQARDQLERVILPFWLSRGIDRTYGGFHTGFDNRGRTRTTTDKFTWSQGRFVWLLARAAQHARRGRLALDARTLLADAEAGARFLLDHAVVGTDTCAFRVTERGELVNGTASPARSVYADCFVVMGLAELARATGEAAWLSRAEPILARARADILAGTAPTPPYEVPAGYRAFGPTMILLNTLLVHAEAARALGLELGPHRQWLAQGLDLLLAHRAADGTFAEMLPEHAPPRPDALLDRHRVPGHAIEGLWVALDVMELLGDTSHQREILDSVPALCSLGWDPVHGGLLRYTDADGGAPRGNRSDSPYEDLVARTWDTKLWWVHTEAAATAAISARRHGDAASAEWFERIWDYTLDTFPGGADGEEWVQIRDREGRPLDEVVALPVKDPFHITRNLMQLLVPANEEDR</sequence>
<keyword evidence="4" id="KW-1185">Reference proteome</keyword>
<dbReference type="EMBL" id="BAABGN010000013">
    <property type="protein sequence ID" value="GAA4430723.1"/>
    <property type="molecule type" value="Genomic_DNA"/>
</dbReference>
<dbReference type="InterPro" id="IPR008928">
    <property type="entry name" value="6-hairpin_glycosidase_sf"/>
</dbReference>
<organism evidence="3 4">
    <name type="scientific">Georgenia halophila</name>
    <dbReference type="NCBI Taxonomy" id="620889"/>
    <lineage>
        <taxon>Bacteria</taxon>
        <taxon>Bacillati</taxon>
        <taxon>Actinomycetota</taxon>
        <taxon>Actinomycetes</taxon>
        <taxon>Micrococcales</taxon>
        <taxon>Bogoriellaceae</taxon>
        <taxon>Georgenia</taxon>
    </lineage>
</organism>
<reference evidence="4" key="1">
    <citation type="journal article" date="2019" name="Int. J. Syst. Evol. Microbiol.">
        <title>The Global Catalogue of Microorganisms (GCM) 10K type strain sequencing project: providing services to taxonomists for standard genome sequencing and annotation.</title>
        <authorList>
            <consortium name="The Broad Institute Genomics Platform"/>
            <consortium name="The Broad Institute Genome Sequencing Center for Infectious Disease"/>
            <person name="Wu L."/>
            <person name="Ma J."/>
        </authorList>
    </citation>
    <scope>NUCLEOTIDE SEQUENCE [LARGE SCALE GENOMIC DNA]</scope>
    <source>
        <strain evidence="4">JCM 17810</strain>
    </source>
</reference>
<evidence type="ECO:0000313" key="3">
    <source>
        <dbReference type="EMBL" id="GAA4430723.1"/>
    </source>
</evidence>
<dbReference type="Pfam" id="PF07221">
    <property type="entry name" value="GlcNAc_2-epim"/>
    <property type="match status" value="1"/>
</dbReference>
<dbReference type="Proteomes" id="UP001500622">
    <property type="component" value="Unassembled WGS sequence"/>
</dbReference>
<dbReference type="RefSeq" id="WP_345217808.1">
    <property type="nucleotide sequence ID" value="NZ_BAABGN010000013.1"/>
</dbReference>
<gene>
    <name evidence="3" type="ORF">GCM10023169_34480</name>
</gene>
<evidence type="ECO:0000313" key="4">
    <source>
        <dbReference type="Proteomes" id="UP001500622"/>
    </source>
</evidence>
<dbReference type="PANTHER" id="PTHR15108">
    <property type="entry name" value="N-ACYLGLUCOSAMINE-2-EPIMERASE"/>
    <property type="match status" value="1"/>
</dbReference>
<evidence type="ECO:0000256" key="2">
    <source>
        <dbReference type="ARBA" id="ARBA00023235"/>
    </source>
</evidence>
<dbReference type="SUPFAM" id="SSF48208">
    <property type="entry name" value="Six-hairpin glycosidases"/>
    <property type="match status" value="1"/>
</dbReference>
<dbReference type="InterPro" id="IPR012341">
    <property type="entry name" value="6hp_glycosidase-like_sf"/>
</dbReference>
<proteinExistence type="inferred from homology"/>
<comment type="caution">
    <text evidence="3">The sequence shown here is derived from an EMBL/GenBank/DDBJ whole genome shotgun (WGS) entry which is preliminary data.</text>
</comment>
<dbReference type="InterPro" id="IPR010819">
    <property type="entry name" value="AGE/CE"/>
</dbReference>
<dbReference type="Gene3D" id="1.50.10.10">
    <property type="match status" value="1"/>
</dbReference>
<comment type="similarity">
    <text evidence="1">Belongs to the N-acylglucosamine 2-epimerase family.</text>
</comment>
<evidence type="ECO:0000256" key="1">
    <source>
        <dbReference type="ARBA" id="ARBA00008558"/>
    </source>
</evidence>
<protein>
    <submittedName>
        <fullName evidence="3">AGE family epimerase/isomerase</fullName>
    </submittedName>
</protein>
<name>A0ABP8LLL3_9MICO</name>
<keyword evidence="2" id="KW-0413">Isomerase</keyword>